<evidence type="ECO:0000313" key="3">
    <source>
        <dbReference type="Proteomes" id="UP000028868"/>
    </source>
</evidence>
<dbReference type="InterPro" id="IPR025549">
    <property type="entry name" value="YjzC"/>
</dbReference>
<proteinExistence type="predicted"/>
<dbReference type="Proteomes" id="UP000028868">
    <property type="component" value="Unassembled WGS sequence"/>
</dbReference>
<reference evidence="3" key="1">
    <citation type="submission" date="2014-03" db="EMBL/GenBank/DDBJ databases">
        <authorList>
            <person name="Urmite Genomes U."/>
        </authorList>
    </citation>
    <scope>NUCLEOTIDE SEQUENCE [LARGE SCALE GENOMIC DNA]</scope>
    <source>
        <strain evidence="3">HD-03</strain>
    </source>
</reference>
<name>A0A024P4W0_9BACI</name>
<comment type="caution">
    <text evidence="2">The sequence shown here is derived from an EMBL/GenBank/DDBJ whole genome shotgun (WGS) entry which is preliminary data.</text>
</comment>
<organism evidence="2 3">
    <name type="scientific">Halobacillus karajensis</name>
    <dbReference type="NCBI Taxonomy" id="195088"/>
    <lineage>
        <taxon>Bacteria</taxon>
        <taxon>Bacillati</taxon>
        <taxon>Bacillota</taxon>
        <taxon>Bacilli</taxon>
        <taxon>Bacillales</taxon>
        <taxon>Bacillaceae</taxon>
        <taxon>Halobacillus</taxon>
    </lineage>
</organism>
<keyword evidence="3" id="KW-1185">Reference proteome</keyword>
<dbReference type="EMBL" id="CCDI010000002">
    <property type="protein sequence ID" value="CDQ23808.1"/>
    <property type="molecule type" value="Genomic_DNA"/>
</dbReference>
<sequence>MAKNEQFKTGEKAPESGTYKVDSLVNGNSSKDKQTIELSEGDQFPPSPADNDAAYWVKTS</sequence>
<protein>
    <recommendedName>
        <fullName evidence="4">YjzC-like protein</fullName>
    </recommendedName>
</protein>
<dbReference type="Pfam" id="PF14168">
    <property type="entry name" value="YjzC"/>
    <property type="match status" value="1"/>
</dbReference>
<feature type="region of interest" description="Disordered" evidence="1">
    <location>
        <begin position="1"/>
        <end position="60"/>
    </location>
</feature>
<dbReference type="OrthoDB" id="5521296at2"/>
<dbReference type="AlphaFoldDB" id="A0A024P4W0"/>
<feature type="compositionally biased region" description="Basic and acidic residues" evidence="1">
    <location>
        <begin position="1"/>
        <end position="14"/>
    </location>
</feature>
<dbReference type="RefSeq" id="WP_035508171.1">
    <property type="nucleotide sequence ID" value="NZ_CCDH010000003.1"/>
</dbReference>
<evidence type="ECO:0000313" key="2">
    <source>
        <dbReference type="EMBL" id="CDQ23808.1"/>
    </source>
</evidence>
<reference evidence="2 3" key="2">
    <citation type="submission" date="2014-05" db="EMBL/GenBank/DDBJ databases">
        <title>Draft genome sequence of Halobacillus karajensis HK-03.</title>
        <authorList>
            <person name="Khelaifia S."/>
            <person name="Croce O."/>
            <person name="Lagier J.C."/>
            <person name="Raoult D."/>
        </authorList>
    </citation>
    <scope>NUCLEOTIDE SEQUENCE [LARGE SCALE GENOMIC DNA]</scope>
    <source>
        <strain evidence="2 3">HD-03</strain>
    </source>
</reference>
<evidence type="ECO:0000256" key="1">
    <source>
        <dbReference type="SAM" id="MobiDB-lite"/>
    </source>
</evidence>
<accession>A0A024P4W0</accession>
<evidence type="ECO:0008006" key="4">
    <source>
        <dbReference type="Google" id="ProtNLM"/>
    </source>
</evidence>
<gene>
    <name evidence="2" type="ORF">BN983_02059</name>
</gene>